<dbReference type="OMA" id="TYWRRRE"/>
<feature type="compositionally biased region" description="Basic and acidic residues" evidence="1">
    <location>
        <begin position="169"/>
        <end position="211"/>
    </location>
</feature>
<feature type="domain" description="PH" evidence="2">
    <location>
        <begin position="741"/>
        <end position="983"/>
    </location>
</feature>
<dbReference type="RefSeq" id="XP_018273635.1">
    <property type="nucleotide sequence ID" value="XM_018415828.1"/>
</dbReference>
<dbReference type="InterPro" id="IPR039486">
    <property type="entry name" value="Mug56/Spo71_PH"/>
</dbReference>
<dbReference type="PANTHER" id="PTHR28076:SF1">
    <property type="entry name" value="PROSPORE MEMBRANE ADAPTER PROTEIN SPO71"/>
    <property type="match status" value="1"/>
</dbReference>
<dbReference type="Pfam" id="PF23207">
    <property type="entry name" value="PH_SPO71"/>
    <property type="match status" value="1"/>
</dbReference>
<evidence type="ECO:0000256" key="1">
    <source>
        <dbReference type="SAM" id="MobiDB-lite"/>
    </source>
</evidence>
<dbReference type="AlphaFoldDB" id="A0A194SDT8"/>
<gene>
    <name evidence="3" type="ORF">RHOBADRAFT_51419</name>
</gene>
<feature type="region of interest" description="Disordered" evidence="1">
    <location>
        <begin position="512"/>
        <end position="548"/>
    </location>
</feature>
<organism evidence="3 4">
    <name type="scientific">Rhodotorula graminis (strain WP1)</name>
    <dbReference type="NCBI Taxonomy" id="578459"/>
    <lineage>
        <taxon>Eukaryota</taxon>
        <taxon>Fungi</taxon>
        <taxon>Dikarya</taxon>
        <taxon>Basidiomycota</taxon>
        <taxon>Pucciniomycotina</taxon>
        <taxon>Microbotryomycetes</taxon>
        <taxon>Sporidiobolales</taxon>
        <taxon>Sporidiobolaceae</taxon>
        <taxon>Rhodotorula</taxon>
    </lineage>
</organism>
<dbReference type="InterPro" id="IPR001849">
    <property type="entry name" value="PH_domain"/>
</dbReference>
<dbReference type="PANTHER" id="PTHR28076">
    <property type="entry name" value="SPORULATION-SPECIFIC PROTEIN 71"/>
    <property type="match status" value="1"/>
</dbReference>
<dbReference type="STRING" id="578459.A0A194SDT8"/>
<dbReference type="GeneID" id="28976276"/>
<dbReference type="InterPro" id="IPR040345">
    <property type="entry name" value="Mug56/Spo71"/>
</dbReference>
<feature type="domain" description="PH" evidence="2">
    <location>
        <begin position="1056"/>
        <end position="1215"/>
    </location>
</feature>
<dbReference type="Proteomes" id="UP000053890">
    <property type="component" value="Unassembled WGS sequence"/>
</dbReference>
<dbReference type="SMART" id="SM00233">
    <property type="entry name" value="PH"/>
    <property type="match status" value="2"/>
</dbReference>
<keyword evidence="4" id="KW-1185">Reference proteome</keyword>
<dbReference type="EMBL" id="KQ474074">
    <property type="protein sequence ID" value="KPV77586.1"/>
    <property type="molecule type" value="Genomic_DNA"/>
</dbReference>
<feature type="compositionally biased region" description="Gly residues" evidence="1">
    <location>
        <begin position="87"/>
        <end position="107"/>
    </location>
</feature>
<name>A0A194SDT8_RHOGW</name>
<evidence type="ECO:0000259" key="2">
    <source>
        <dbReference type="SMART" id="SM00233"/>
    </source>
</evidence>
<feature type="compositionally biased region" description="Low complexity" evidence="1">
    <location>
        <begin position="1"/>
        <end position="17"/>
    </location>
</feature>
<evidence type="ECO:0000313" key="3">
    <source>
        <dbReference type="EMBL" id="KPV77586.1"/>
    </source>
</evidence>
<dbReference type="Pfam" id="PF15404">
    <property type="entry name" value="PH_4"/>
    <property type="match status" value="1"/>
</dbReference>
<accession>A0A194SDT8</accession>
<protein>
    <recommendedName>
        <fullName evidence="2">PH domain-containing protein</fullName>
    </recommendedName>
</protein>
<reference evidence="3 4" key="1">
    <citation type="journal article" date="2015" name="Front. Microbiol.">
        <title>Genome sequence of the plant growth promoting endophytic yeast Rhodotorula graminis WP1.</title>
        <authorList>
            <person name="Firrincieli A."/>
            <person name="Otillar R."/>
            <person name="Salamov A."/>
            <person name="Schmutz J."/>
            <person name="Khan Z."/>
            <person name="Redman R.S."/>
            <person name="Fleck N.D."/>
            <person name="Lindquist E."/>
            <person name="Grigoriev I.V."/>
            <person name="Doty S.L."/>
        </authorList>
    </citation>
    <scope>NUCLEOTIDE SEQUENCE [LARGE SCALE GENOMIC DNA]</scope>
    <source>
        <strain evidence="3 4">WP1</strain>
    </source>
</reference>
<evidence type="ECO:0000313" key="4">
    <source>
        <dbReference type="Proteomes" id="UP000053890"/>
    </source>
</evidence>
<dbReference type="GO" id="GO:1902657">
    <property type="term" value="P:protein localization to prospore membrane"/>
    <property type="evidence" value="ECO:0007669"/>
    <property type="project" value="InterPro"/>
</dbReference>
<sequence>MDGPPASSASTSFARATGPTLEQRTGSAPPSPVPLVDHEQGQHRHLYTQPDYAVKTKDERLPELETKHAGLTALRRVFIGPSFHRAQGGGGGPFASAHGGGGSGGGKGKARAAEGSDGEQAHAGMSFPLRRRRRASTSATNRTGISVGSSTHGDSSRGGWHGASFEIGGDVRDAARRRDARLARQRDEDEGRPAADRERDEAGHAHEHEGAPDVARSLPRSPALTTRASFVTARTHLPPSTAPDRASTAAPTPQRTSSLAHAFHHRPVDLPDILVTGDAASDGALEAPKRRPDLPHLQSILRTRDALPSPSSRLATSAPVTVYGDAVSHQEAALGVRFPDEPATVQPLGAGSGAAPPAPPLEVLARPEPDAEPDAPPSSTARLVDGLRHPLRHEAAPARRKTRPGDAVLRQERMLVRVDWTQREDLPDDFDEHVARKYPTSKEAWEEVAVVWRASGQIELWGEYSLNIPATVLHRKKLKTVIPLTARKTHLSVYSSTDLIFCLTHRPHSHSRSSAKTAVRAGKPDERTVDKGDDGKDEPRSRKASKRGRLHFRTEGTNIFLFRTRTHAIAKEWVWRLYRALGGQLPRTLDVSVPGLGAVVRLPVPTGPGDDGDDEDEVMTGDEDERAYRHLQPQVVVDACVAQLASVPEWREVVETAKRDGAQLRLAWRRESTLDWVGKGHRGEKKRDWAVIGGFAFRQAHLAPVLELRPAMHYPTTCRIPAEPGAPNALHSTTTRISEPPGIEGFLIRHRPNGTAERIYLSSRMGMLFLCRSSTAHPPDPPMNVYDALNNPAAVVLAPFVFAMATLAAPSKKKRDRLWGRISRGAVVQGKAHKHARRRDWTLKSMTAADAADEVFHNGGDLDIDGGTTDAGQCDGNDMLEWLDRHERERGFLQVTDAHGFVDLSELETIDPELEDQPRDQFVQVHDVGGQGGLNVADDKAKLRRLRSFVVKTRSGMAMRFECHSIDVRDEWVGRLRALVTYWRRRERVDAIQLMSLSPGDGLVNKLPPRSATQKFAWNDDFDDGGAPPPTRNEILASPQLGHVYNWCLLDGCRAVMHKGAMHVKKGLRGTFHPRHVVLLPGVLVEFQSVTRDLQGRPKATPYHRRRHVLTLRDCYIYSGSLASHLLAPSKGASTWDPADESAHQLPRYYSSSDGLRTADDVEDCTFAIVRVKHSRSGKLDKLDKKVDEARVYRARSKLERDQFVYALNASIERIMRGEREREDRLRDFPWAERT</sequence>
<feature type="compositionally biased region" description="Polar residues" evidence="1">
    <location>
        <begin position="144"/>
        <end position="153"/>
    </location>
</feature>
<dbReference type="InterPro" id="IPR057379">
    <property type="entry name" value="PH_SPO71"/>
</dbReference>
<feature type="region of interest" description="Disordered" evidence="1">
    <location>
        <begin position="343"/>
        <end position="383"/>
    </location>
</feature>
<feature type="compositionally biased region" description="Basic and acidic residues" evidence="1">
    <location>
        <begin position="522"/>
        <end position="541"/>
    </location>
</feature>
<proteinExistence type="predicted"/>
<feature type="region of interest" description="Disordered" evidence="1">
    <location>
        <begin position="1"/>
        <end position="58"/>
    </location>
</feature>
<feature type="region of interest" description="Disordered" evidence="1">
    <location>
        <begin position="84"/>
        <end position="257"/>
    </location>
</feature>
<dbReference type="OrthoDB" id="5579281at2759"/>